<dbReference type="OrthoDB" id="270009at2759"/>
<dbReference type="GO" id="GO:0046474">
    <property type="term" value="P:glycerophospholipid biosynthetic process"/>
    <property type="evidence" value="ECO:0007669"/>
    <property type="project" value="TreeGrafter"/>
</dbReference>
<reference evidence="1 2" key="1">
    <citation type="submission" date="2015-09" db="EMBL/GenBank/DDBJ databases">
        <title>Host preference determinants of Valsa canker pathogens revealed by comparative genomics.</title>
        <authorList>
            <person name="Yin Z."/>
            <person name="Huang L."/>
        </authorList>
    </citation>
    <scope>NUCLEOTIDE SEQUENCE [LARGE SCALE GENOMIC DNA]</scope>
    <source>
        <strain evidence="1 2">YSFL</strain>
    </source>
</reference>
<dbReference type="Proteomes" id="UP000284375">
    <property type="component" value="Unassembled WGS sequence"/>
</dbReference>
<dbReference type="PANTHER" id="PTHR14269:SF57">
    <property type="entry name" value="SUPERFAMILY HYDROLASE, PUTATIVE (AFU_ORTHOLOGUE AFUA_2G02580)-RELATED"/>
    <property type="match status" value="1"/>
</dbReference>
<evidence type="ECO:0000313" key="1">
    <source>
        <dbReference type="EMBL" id="ROV91631.1"/>
    </source>
</evidence>
<gene>
    <name evidence="1" type="ORF">VSDG_07925</name>
</gene>
<dbReference type="Gene3D" id="3.40.50.1000">
    <property type="entry name" value="HAD superfamily/HAD-like"/>
    <property type="match status" value="2"/>
</dbReference>
<dbReference type="NCBIfam" id="TIGR01460">
    <property type="entry name" value="HAD-SF-IIA"/>
    <property type="match status" value="1"/>
</dbReference>
<dbReference type="GO" id="GO:0005739">
    <property type="term" value="C:mitochondrion"/>
    <property type="evidence" value="ECO:0007669"/>
    <property type="project" value="TreeGrafter"/>
</dbReference>
<comment type="caution">
    <text evidence="1">The sequence shown here is derived from an EMBL/GenBank/DDBJ whole genome shotgun (WGS) entry which is preliminary data.</text>
</comment>
<name>A0A423VKU6_CYTCH</name>
<dbReference type="InterPro" id="IPR036412">
    <property type="entry name" value="HAD-like_sf"/>
</dbReference>
<dbReference type="STRING" id="252740.A0A423VKU6"/>
<dbReference type="InterPro" id="IPR023214">
    <property type="entry name" value="HAD_sf"/>
</dbReference>
<evidence type="ECO:0008006" key="3">
    <source>
        <dbReference type="Google" id="ProtNLM"/>
    </source>
</evidence>
<evidence type="ECO:0000313" key="2">
    <source>
        <dbReference type="Proteomes" id="UP000284375"/>
    </source>
</evidence>
<dbReference type="SUPFAM" id="SSF56784">
    <property type="entry name" value="HAD-like"/>
    <property type="match status" value="1"/>
</dbReference>
<dbReference type="Pfam" id="PF13344">
    <property type="entry name" value="Hydrolase_6"/>
    <property type="match status" value="1"/>
</dbReference>
<proteinExistence type="predicted"/>
<sequence length="514" mass="56997">MSVPTRAAARALPVFRPGLSRRGANTAAQRCFGASMPLSRQALGAAYQRNASSSGSVARRGLCAGGLRWYSSSTYGSSSDETGSSVGDSGESLASSVDSLTGGVPRFAFAFDIDGVLLHSSEPIPGATETLRYLQQQKIPFILLTNGGGKLESERVAELSEKLGVELGVSNFVQSHTPYQRLLNPDIHLGYPDLQSYLERSIGRPRLSSSDTVLVLGSDASKARHIAYNYGFESVVTPADILKANPEVFPFDPLKEFYAKQETLPLPRPIYDPKASPAMELEDCLKIDAIMVFNDPRDWAVDIQLIKDLLLSHRGYLGTYSPANGDPRLPRRRQWQADGQPALIFSNADLLWSTGYHLPRLGQGAFRAALQHIWNRLVRSSGAKESRLREFTFGKPALPTYWHAWDVLQRYHREQFPGASGPLRRVHMVGDNPESDIRGVTAWNHCTMTRSDDIRARWPMPPWSSYLVRTGVWAEDKVPLDQLDAEARPHWVRDDVRDAVNLALDQEGWAGRVE</sequence>
<dbReference type="EMBL" id="LJZO01000042">
    <property type="protein sequence ID" value="ROV91631.1"/>
    <property type="molecule type" value="Genomic_DNA"/>
</dbReference>
<dbReference type="PANTHER" id="PTHR14269">
    <property type="entry name" value="CDP-DIACYLGLYCEROL--GLYCEROL-3-PHOSPHATE 3-PHOSPHATIDYLTRANSFERASE-RELATED"/>
    <property type="match status" value="1"/>
</dbReference>
<protein>
    <recommendedName>
        <fullName evidence="3">HAD-superfamily subfamily IIA hydrolase</fullName>
    </recommendedName>
</protein>
<keyword evidence="2" id="KW-1185">Reference proteome</keyword>
<dbReference type="InterPro" id="IPR050324">
    <property type="entry name" value="CDP-alcohol_PTase-I"/>
</dbReference>
<dbReference type="AlphaFoldDB" id="A0A423VKU6"/>
<organism evidence="1 2">
    <name type="scientific">Cytospora chrysosperma</name>
    <name type="common">Cytospora canker fungus</name>
    <name type="synonym">Sphaeria chrysosperma</name>
    <dbReference type="NCBI Taxonomy" id="252740"/>
    <lineage>
        <taxon>Eukaryota</taxon>
        <taxon>Fungi</taxon>
        <taxon>Dikarya</taxon>
        <taxon>Ascomycota</taxon>
        <taxon>Pezizomycotina</taxon>
        <taxon>Sordariomycetes</taxon>
        <taxon>Sordariomycetidae</taxon>
        <taxon>Diaporthales</taxon>
        <taxon>Cytosporaceae</taxon>
        <taxon>Cytospora</taxon>
    </lineage>
</organism>
<dbReference type="InterPro" id="IPR006357">
    <property type="entry name" value="HAD-SF_hydro_IIA"/>
</dbReference>
<accession>A0A423VKU6</accession>